<comment type="caution">
    <text evidence="3">The sequence shown here is derived from an EMBL/GenBank/DDBJ whole genome shotgun (WGS) entry which is preliminary data.</text>
</comment>
<protein>
    <submittedName>
        <fullName evidence="3">Uncharacterized protein</fullName>
    </submittedName>
</protein>
<keyword evidence="2" id="KW-0472">Membrane</keyword>
<evidence type="ECO:0000313" key="4">
    <source>
        <dbReference type="Proteomes" id="UP001283361"/>
    </source>
</evidence>
<reference evidence="3" key="1">
    <citation type="journal article" date="2023" name="G3 (Bethesda)">
        <title>A reference genome for the long-term kleptoplast-retaining sea slug Elysia crispata morphotype clarki.</title>
        <authorList>
            <person name="Eastman K.E."/>
            <person name="Pendleton A.L."/>
            <person name="Shaikh M.A."/>
            <person name="Suttiyut T."/>
            <person name="Ogas R."/>
            <person name="Tomko P."/>
            <person name="Gavelis G."/>
            <person name="Widhalm J.R."/>
            <person name="Wisecaver J.H."/>
        </authorList>
    </citation>
    <scope>NUCLEOTIDE SEQUENCE</scope>
    <source>
        <strain evidence="3">ECLA1</strain>
    </source>
</reference>
<feature type="transmembrane region" description="Helical" evidence="2">
    <location>
        <begin position="113"/>
        <end position="132"/>
    </location>
</feature>
<keyword evidence="4" id="KW-1185">Reference proteome</keyword>
<keyword evidence="2" id="KW-0812">Transmembrane</keyword>
<gene>
    <name evidence="3" type="ORF">RRG08_057462</name>
</gene>
<organism evidence="3 4">
    <name type="scientific">Elysia crispata</name>
    <name type="common">lettuce slug</name>
    <dbReference type="NCBI Taxonomy" id="231223"/>
    <lineage>
        <taxon>Eukaryota</taxon>
        <taxon>Metazoa</taxon>
        <taxon>Spiralia</taxon>
        <taxon>Lophotrochozoa</taxon>
        <taxon>Mollusca</taxon>
        <taxon>Gastropoda</taxon>
        <taxon>Heterobranchia</taxon>
        <taxon>Euthyneura</taxon>
        <taxon>Panpulmonata</taxon>
        <taxon>Sacoglossa</taxon>
        <taxon>Placobranchoidea</taxon>
        <taxon>Plakobranchidae</taxon>
        <taxon>Elysia</taxon>
    </lineage>
</organism>
<proteinExistence type="predicted"/>
<accession>A0AAE1D996</accession>
<evidence type="ECO:0000313" key="3">
    <source>
        <dbReference type="EMBL" id="KAK3762224.1"/>
    </source>
</evidence>
<dbReference type="Proteomes" id="UP001283361">
    <property type="component" value="Unassembled WGS sequence"/>
</dbReference>
<feature type="coiled-coil region" evidence="1">
    <location>
        <begin position="86"/>
        <end position="113"/>
    </location>
</feature>
<evidence type="ECO:0000256" key="1">
    <source>
        <dbReference type="SAM" id="Coils"/>
    </source>
</evidence>
<evidence type="ECO:0000256" key="2">
    <source>
        <dbReference type="SAM" id="Phobius"/>
    </source>
</evidence>
<dbReference type="EMBL" id="JAWDGP010004738">
    <property type="protein sequence ID" value="KAK3762224.1"/>
    <property type="molecule type" value="Genomic_DNA"/>
</dbReference>
<feature type="coiled-coil region" evidence="1">
    <location>
        <begin position="32"/>
        <end position="59"/>
    </location>
</feature>
<name>A0AAE1D996_9GAST</name>
<feature type="transmembrane region" description="Helical" evidence="2">
    <location>
        <begin position="236"/>
        <end position="256"/>
    </location>
</feature>
<sequence>MLSLKVGKSLQDLKQEVSKENAERIGVTQIMQDNFDKESKEAAQRSERLEKRLTDFENVCKKDSEKATRDSQNLDTQLLKCEEQVLQEQIKRKEEVQTMKEEFERRFREMRNVLLILLLLLLLLFSLFSLLWPVTSNSRRENAALNVSSLDLKLEKAVKRMQDIEKHLAYQMKSPKLKELNETDPNNVSKIRQEMVEQFTELKERLLNDTADLTKDIRKNITGSILVWDMIESLPLSLPLIMVLTLLLLLLTPVPLPVPWASLLGASLVALQINN</sequence>
<keyword evidence="2" id="KW-1133">Transmembrane helix</keyword>
<keyword evidence="1" id="KW-0175">Coiled coil</keyword>
<dbReference type="AlphaFoldDB" id="A0AAE1D996"/>